<dbReference type="InterPro" id="IPR013761">
    <property type="entry name" value="SAM/pointed_sf"/>
</dbReference>
<dbReference type="Pfam" id="PF18016">
    <property type="entry name" value="SAM_3"/>
    <property type="match status" value="1"/>
</dbReference>
<dbReference type="PANTHER" id="PTHR12287:SF23">
    <property type="entry name" value="AROUSER, ISOFORM A-RELATED"/>
    <property type="match status" value="1"/>
</dbReference>
<accession>A0A8T0AZA9</accession>
<dbReference type="Pfam" id="PF00018">
    <property type="entry name" value="SH3_1"/>
    <property type="match status" value="1"/>
</dbReference>
<dbReference type="InterPro" id="IPR036028">
    <property type="entry name" value="SH3-like_dom_sf"/>
</dbReference>
<evidence type="ECO:0000256" key="5">
    <source>
        <dbReference type="ARBA" id="ARBA00022553"/>
    </source>
</evidence>
<dbReference type="InterPro" id="IPR039801">
    <property type="entry name" value="EPS8-like"/>
</dbReference>
<dbReference type="EMBL" id="JABFDY010000013">
    <property type="protein sequence ID" value="KAF7699003.1"/>
    <property type="molecule type" value="Genomic_DNA"/>
</dbReference>
<evidence type="ECO:0000256" key="1">
    <source>
        <dbReference type="ARBA" id="ARBA00004496"/>
    </source>
</evidence>
<feature type="region of interest" description="Disordered" evidence="7">
    <location>
        <begin position="98"/>
        <end position="119"/>
    </location>
</feature>
<gene>
    <name evidence="9" type="ORF">HF521_003745</name>
</gene>
<dbReference type="SMART" id="SM00326">
    <property type="entry name" value="SH3"/>
    <property type="match status" value="1"/>
</dbReference>
<evidence type="ECO:0000256" key="7">
    <source>
        <dbReference type="SAM" id="MobiDB-lite"/>
    </source>
</evidence>
<evidence type="ECO:0000259" key="8">
    <source>
        <dbReference type="PROSITE" id="PS50002"/>
    </source>
</evidence>
<dbReference type="GO" id="GO:0031982">
    <property type="term" value="C:vesicle"/>
    <property type="evidence" value="ECO:0007669"/>
    <property type="project" value="TreeGrafter"/>
</dbReference>
<feature type="domain" description="SH3" evidence="8">
    <location>
        <begin position="7"/>
        <end position="66"/>
    </location>
</feature>
<dbReference type="GO" id="GO:0035023">
    <property type="term" value="P:regulation of Rho protein signal transduction"/>
    <property type="evidence" value="ECO:0007669"/>
    <property type="project" value="TreeGrafter"/>
</dbReference>
<dbReference type="GO" id="GO:0003779">
    <property type="term" value="F:actin binding"/>
    <property type="evidence" value="ECO:0007669"/>
    <property type="project" value="TreeGrafter"/>
</dbReference>
<name>A0A8T0AZA9_SILME</name>
<comment type="subcellular location">
    <subcellularLocation>
        <location evidence="1">Cytoplasm</location>
    </subcellularLocation>
</comment>
<proteinExistence type="inferred from homology"/>
<dbReference type="GO" id="GO:1900029">
    <property type="term" value="P:positive regulation of ruffle assembly"/>
    <property type="evidence" value="ECO:0007669"/>
    <property type="project" value="TreeGrafter"/>
</dbReference>
<dbReference type="SUPFAM" id="SSF50044">
    <property type="entry name" value="SH3-domain"/>
    <property type="match status" value="1"/>
</dbReference>
<dbReference type="InterPro" id="IPR001452">
    <property type="entry name" value="SH3_domain"/>
</dbReference>
<dbReference type="Gene3D" id="2.30.30.40">
    <property type="entry name" value="SH3 Domains"/>
    <property type="match status" value="1"/>
</dbReference>
<dbReference type="InterPro" id="IPR041418">
    <property type="entry name" value="SAM_3"/>
</dbReference>
<evidence type="ECO:0000256" key="3">
    <source>
        <dbReference type="ARBA" id="ARBA00022443"/>
    </source>
</evidence>
<dbReference type="GO" id="GO:0007266">
    <property type="term" value="P:Rho protein signal transduction"/>
    <property type="evidence" value="ECO:0007669"/>
    <property type="project" value="TreeGrafter"/>
</dbReference>
<dbReference type="Proteomes" id="UP000606274">
    <property type="component" value="Unassembled WGS sequence"/>
</dbReference>
<dbReference type="GO" id="GO:0005737">
    <property type="term" value="C:cytoplasm"/>
    <property type="evidence" value="ECO:0007669"/>
    <property type="project" value="UniProtKB-SubCell"/>
</dbReference>
<dbReference type="PANTHER" id="PTHR12287">
    <property type="entry name" value="EPIDERMAL GROWTH FACTOR RECEPTOR KINASE SUBSTRATE EPS8-RELATED PROTEIN"/>
    <property type="match status" value="1"/>
</dbReference>
<sequence>MFESSNTEPKCVKIRYDFVARNPNELTVQKDEVLEVLDSEKQWWLVRNRNAHTGYVPCNVLEELKAGEPQYNRAVFFNSQAANPYKATSPPALINHAENVEMNKSSRDKDSRSQQKEMNDELLKRITDSKAQPPARNFRVEHPIQTLPITYDSQPFEIRGWLNAKGFSRPVVDCLGILTGAQLFSLSKDEVKAVCGDEGSRVYSQISVQKAQIERGYGNSELEEIMRRRQRESVGDDEKLDRVHHVQMVVHNEFLTKQDMLNPNTTEFHSLSSSARQIMKTLRDIGKHQISHHLTSLTL</sequence>
<evidence type="ECO:0000256" key="2">
    <source>
        <dbReference type="ARBA" id="ARBA00006197"/>
    </source>
</evidence>
<evidence type="ECO:0000256" key="6">
    <source>
        <dbReference type="PROSITE-ProRule" id="PRU00192"/>
    </source>
</evidence>
<comment type="similarity">
    <text evidence="2">Belongs to the EPS8 family.</text>
</comment>
<evidence type="ECO:0000256" key="4">
    <source>
        <dbReference type="ARBA" id="ARBA00022490"/>
    </source>
</evidence>
<organism evidence="9 10">
    <name type="scientific">Silurus meridionalis</name>
    <name type="common">Southern catfish</name>
    <name type="synonym">Silurus soldatovi meridionalis</name>
    <dbReference type="NCBI Taxonomy" id="175797"/>
    <lineage>
        <taxon>Eukaryota</taxon>
        <taxon>Metazoa</taxon>
        <taxon>Chordata</taxon>
        <taxon>Craniata</taxon>
        <taxon>Vertebrata</taxon>
        <taxon>Euteleostomi</taxon>
        <taxon>Actinopterygii</taxon>
        <taxon>Neopterygii</taxon>
        <taxon>Teleostei</taxon>
        <taxon>Ostariophysi</taxon>
        <taxon>Siluriformes</taxon>
        <taxon>Siluridae</taxon>
        <taxon>Silurus</taxon>
    </lineage>
</organism>
<dbReference type="PROSITE" id="PS50002">
    <property type="entry name" value="SH3"/>
    <property type="match status" value="1"/>
</dbReference>
<dbReference type="AlphaFoldDB" id="A0A8T0AZA9"/>
<evidence type="ECO:0000313" key="9">
    <source>
        <dbReference type="EMBL" id="KAF7699003.1"/>
    </source>
</evidence>
<dbReference type="FunFam" id="1.10.150.50:FF:000023">
    <property type="entry name" value="Epidermal growth factor receptor kinase substrate 8"/>
    <property type="match status" value="1"/>
</dbReference>
<keyword evidence="10" id="KW-1185">Reference proteome</keyword>
<protein>
    <recommendedName>
        <fullName evidence="8">SH3 domain-containing protein</fullName>
    </recommendedName>
</protein>
<keyword evidence="3 6" id="KW-0728">SH3 domain</keyword>
<reference evidence="9" key="1">
    <citation type="submission" date="2020-08" db="EMBL/GenBank/DDBJ databases">
        <title>Chromosome-level assembly of Southern catfish (Silurus meridionalis) provides insights into visual adaptation to the nocturnal and benthic lifestyles.</title>
        <authorList>
            <person name="Zhang Y."/>
            <person name="Wang D."/>
            <person name="Peng Z."/>
        </authorList>
    </citation>
    <scope>NUCLEOTIDE SEQUENCE</scope>
    <source>
        <strain evidence="9">SWU-2019-XX</strain>
        <tissue evidence="9">Muscle</tissue>
    </source>
</reference>
<evidence type="ECO:0000313" key="10">
    <source>
        <dbReference type="Proteomes" id="UP000606274"/>
    </source>
</evidence>
<dbReference type="CDD" id="cd09540">
    <property type="entry name" value="SAM_EPS8-like"/>
    <property type="match status" value="1"/>
</dbReference>
<keyword evidence="5" id="KW-0597">Phosphoprotein</keyword>
<dbReference type="Gene3D" id="1.10.150.50">
    <property type="entry name" value="Transcription Factor, Ets-1"/>
    <property type="match status" value="1"/>
</dbReference>
<dbReference type="GO" id="GO:0032587">
    <property type="term" value="C:ruffle membrane"/>
    <property type="evidence" value="ECO:0007669"/>
    <property type="project" value="TreeGrafter"/>
</dbReference>
<comment type="caution">
    <text evidence="9">The sequence shown here is derived from an EMBL/GenBank/DDBJ whole genome shotgun (WGS) entry which is preliminary data.</text>
</comment>
<keyword evidence="4" id="KW-0963">Cytoplasm</keyword>